<evidence type="ECO:0000256" key="2">
    <source>
        <dbReference type="SAM" id="Phobius"/>
    </source>
</evidence>
<feature type="domain" description="DUF4396" evidence="3">
    <location>
        <begin position="300"/>
        <end position="443"/>
    </location>
</feature>
<dbReference type="EMBL" id="KB446562">
    <property type="protein sequence ID" value="EME78991.1"/>
    <property type="molecule type" value="Genomic_DNA"/>
</dbReference>
<keyword evidence="2" id="KW-1133">Transmembrane helix</keyword>
<dbReference type="KEGG" id="pfj:MYCFIDRAFT_208641"/>
<evidence type="ECO:0000313" key="4">
    <source>
        <dbReference type="EMBL" id="EME78991.1"/>
    </source>
</evidence>
<feature type="transmembrane region" description="Helical" evidence="2">
    <location>
        <begin position="298"/>
        <end position="319"/>
    </location>
</feature>
<dbReference type="OrthoDB" id="5398702at2759"/>
<gene>
    <name evidence="4" type="ORF">MYCFIDRAFT_208641</name>
</gene>
<keyword evidence="5" id="KW-1185">Reference proteome</keyword>
<evidence type="ECO:0000259" key="3">
    <source>
        <dbReference type="Pfam" id="PF14342"/>
    </source>
</evidence>
<proteinExistence type="predicted"/>
<dbReference type="HOGENOM" id="CLU_551086_0_0_1"/>
<feature type="transmembrane region" description="Helical" evidence="2">
    <location>
        <begin position="383"/>
        <end position="404"/>
    </location>
</feature>
<dbReference type="eggNOG" id="ENOG502R8DW">
    <property type="taxonomic scope" value="Eukaryota"/>
</dbReference>
<keyword evidence="2" id="KW-0812">Transmembrane</keyword>
<keyword evidence="2" id="KW-0472">Membrane</keyword>
<feature type="transmembrane region" description="Helical" evidence="2">
    <location>
        <begin position="339"/>
        <end position="362"/>
    </location>
</feature>
<organism evidence="4 5">
    <name type="scientific">Pseudocercospora fijiensis (strain CIRAD86)</name>
    <name type="common">Black leaf streak disease fungus</name>
    <name type="synonym">Mycosphaerella fijiensis</name>
    <dbReference type="NCBI Taxonomy" id="383855"/>
    <lineage>
        <taxon>Eukaryota</taxon>
        <taxon>Fungi</taxon>
        <taxon>Dikarya</taxon>
        <taxon>Ascomycota</taxon>
        <taxon>Pezizomycotina</taxon>
        <taxon>Dothideomycetes</taxon>
        <taxon>Dothideomycetidae</taxon>
        <taxon>Mycosphaerellales</taxon>
        <taxon>Mycosphaerellaceae</taxon>
        <taxon>Pseudocercospora</taxon>
    </lineage>
</organism>
<feature type="transmembrane region" description="Helical" evidence="2">
    <location>
        <begin position="179"/>
        <end position="204"/>
    </location>
</feature>
<dbReference type="InterPro" id="IPR025509">
    <property type="entry name" value="DUF4396"/>
</dbReference>
<accession>M3A303</accession>
<feature type="transmembrane region" description="Helical" evidence="2">
    <location>
        <begin position="224"/>
        <end position="245"/>
    </location>
</feature>
<dbReference type="AlphaFoldDB" id="M3A303"/>
<dbReference type="Pfam" id="PF14342">
    <property type="entry name" value="DUF4396"/>
    <property type="match status" value="1"/>
</dbReference>
<name>M3A303_PSEFD</name>
<evidence type="ECO:0000256" key="1">
    <source>
        <dbReference type="SAM" id="MobiDB-lite"/>
    </source>
</evidence>
<feature type="region of interest" description="Disordered" evidence="1">
    <location>
        <begin position="251"/>
        <end position="273"/>
    </location>
</feature>
<dbReference type="VEuPathDB" id="FungiDB:MYCFIDRAFT_208641"/>
<protein>
    <recommendedName>
        <fullName evidence="3">DUF4396 domain-containing protein</fullName>
    </recommendedName>
</protein>
<dbReference type="RefSeq" id="XP_007929830.1">
    <property type="nucleotide sequence ID" value="XM_007931639.1"/>
</dbReference>
<dbReference type="Proteomes" id="UP000016932">
    <property type="component" value="Unassembled WGS sequence"/>
</dbReference>
<reference evidence="4 5" key="1">
    <citation type="journal article" date="2012" name="PLoS Pathog.">
        <title>Diverse lifestyles and strategies of plant pathogenesis encoded in the genomes of eighteen Dothideomycetes fungi.</title>
        <authorList>
            <person name="Ohm R.A."/>
            <person name="Feau N."/>
            <person name="Henrissat B."/>
            <person name="Schoch C.L."/>
            <person name="Horwitz B.A."/>
            <person name="Barry K.W."/>
            <person name="Condon B.J."/>
            <person name="Copeland A.C."/>
            <person name="Dhillon B."/>
            <person name="Glaser F."/>
            <person name="Hesse C.N."/>
            <person name="Kosti I."/>
            <person name="LaButti K."/>
            <person name="Lindquist E.A."/>
            <person name="Lucas S."/>
            <person name="Salamov A.A."/>
            <person name="Bradshaw R.E."/>
            <person name="Ciuffetti L."/>
            <person name="Hamelin R.C."/>
            <person name="Kema G.H.J."/>
            <person name="Lawrence C."/>
            <person name="Scott J.A."/>
            <person name="Spatafora J.W."/>
            <person name="Turgeon B.G."/>
            <person name="de Wit P.J.G.M."/>
            <person name="Zhong S."/>
            <person name="Goodwin S.B."/>
            <person name="Grigoriev I.V."/>
        </authorList>
    </citation>
    <scope>NUCLEOTIDE SEQUENCE [LARGE SCALE GENOMIC DNA]</scope>
    <source>
        <strain evidence="4 5">CIRAD86</strain>
    </source>
</reference>
<dbReference type="GeneID" id="19336701"/>
<sequence>MENRPEMRGESDSVKTKTWLCSDGKDCMRRRSFHRQGTWTYFPHYPLIHSSRIHVPIIASSSRTIIRGVLTESVVTDSVRSMTLKSLAVLVRANEVLLQLTLPLPTCIAHFASKQLRHTHKALNAELTTPVCVAPADAQSDLFLLHPAKNRNIYPSLDSEKHNNNMEQQGARAGYHEPLALIVISSVSIGIAAIAALVIAIDIILRRGWRTMMLVMCVNGNNTIPVYVVNALYLWPITLWTYLNYGRPAKPPNRSRLPSQTDEKPAVESGAGHCCHGGSKEQEPATAEPACHRQDRPMFATITVAVCHCGAGCVLGDIIGEWIVDGAGITINGRTLWPAYLIGQSSYFAFAIAFGIVFQYYSIAPMTGDYGTKTLWRAAKADFLSLLFFEIGLFAWMAIFQIAIFEWKLEMNTVTYWWMMQVCLRNAAIGMFLGHWTGVPINVSTDSIPSIIWWMKNLLTYGIKTPPENKRHLGATMLHSVNYEKEGHLKRSPNL</sequence>
<evidence type="ECO:0000313" key="5">
    <source>
        <dbReference type="Proteomes" id="UP000016932"/>
    </source>
</evidence>